<evidence type="ECO:0000256" key="8">
    <source>
        <dbReference type="SAM" id="MobiDB-lite"/>
    </source>
</evidence>
<dbReference type="PATRIC" id="fig|864564.6.peg.863"/>
<organism evidence="9 10">
    <name type="scientific">Parascardovia denticolens DSM 10105 = JCM 12538</name>
    <dbReference type="NCBI Taxonomy" id="864564"/>
    <lineage>
        <taxon>Bacteria</taxon>
        <taxon>Bacillati</taxon>
        <taxon>Actinomycetota</taxon>
        <taxon>Actinomycetes</taxon>
        <taxon>Bifidobacteriales</taxon>
        <taxon>Bifidobacteriaceae</taxon>
        <taxon>Parascardovia</taxon>
    </lineage>
</organism>
<dbReference type="GO" id="GO:0005886">
    <property type="term" value="C:plasma membrane"/>
    <property type="evidence" value="ECO:0007669"/>
    <property type="project" value="UniProtKB-SubCell"/>
</dbReference>
<evidence type="ECO:0000313" key="10">
    <source>
        <dbReference type="Proteomes" id="UP000004946"/>
    </source>
</evidence>
<dbReference type="NCBIfam" id="TIGR00544">
    <property type="entry name" value="lgt"/>
    <property type="match status" value="1"/>
</dbReference>
<evidence type="ECO:0000256" key="4">
    <source>
        <dbReference type="ARBA" id="ARBA00022692"/>
    </source>
</evidence>
<feature type="transmembrane region" description="Helical" evidence="7">
    <location>
        <begin position="258"/>
        <end position="281"/>
    </location>
</feature>
<comment type="caution">
    <text evidence="9">The sequence shown here is derived from an EMBL/GenBank/DDBJ whole genome shotgun (WGS) entry which is preliminary data.</text>
</comment>
<keyword evidence="6 7" id="KW-0472">Membrane</keyword>
<sequence length="376" mass="42053">MHSVGSILTHPSAAVEAYIQSPTVSSFHIGNLTIHFYAIMILLGIIVAVWLTAKRWKALGGTFDQILDLTIISVPCGIVGARLYHVITTPDRYFGPDGNWVDIFKIWNGGLGIWGAVFLGALGAWAWCRHRHYPMALLADCLAPALLIAQAIGRWGNWFNQELHGSCTTLPWGLILNESALELPMENAGTCPITGPYHPTFLYEMIWNLIGAALLLGMTSFIRKRFKAGSAFAFYVMWYTLGRTWIELLRVDPAVWVLGLRINVWVSICVFVAAAVVFVILQRKGSTTKRLSALLTRVTAYEAKIEAGKISHKEVSSQLESERKAQADEEKAIRKQRHEALVAERQAYEDAKKRVLARKHEQKAAHEAEEDEEKDD</sequence>
<dbReference type="Proteomes" id="UP000004946">
    <property type="component" value="Chromosome"/>
</dbReference>
<name>E6JYL8_PARDN</name>
<feature type="transmembrane region" description="Helical" evidence="7">
    <location>
        <begin position="135"/>
        <end position="153"/>
    </location>
</feature>
<proteinExistence type="inferred from homology"/>
<keyword evidence="10" id="KW-1185">Reference proteome</keyword>
<feature type="transmembrane region" description="Helical" evidence="7">
    <location>
        <begin position="107"/>
        <end position="128"/>
    </location>
</feature>
<evidence type="ECO:0000256" key="6">
    <source>
        <dbReference type="ARBA" id="ARBA00023136"/>
    </source>
</evidence>
<dbReference type="AlphaFoldDB" id="E6JYL8"/>
<feature type="transmembrane region" description="Helical" evidence="7">
    <location>
        <begin position="34"/>
        <end position="53"/>
    </location>
</feature>
<evidence type="ECO:0000256" key="7">
    <source>
        <dbReference type="HAMAP-Rule" id="MF_01147"/>
    </source>
</evidence>
<dbReference type="GO" id="GO:0042158">
    <property type="term" value="P:lipoprotein biosynthetic process"/>
    <property type="evidence" value="ECO:0007669"/>
    <property type="project" value="UniProtKB-UniRule"/>
</dbReference>
<keyword evidence="3 7" id="KW-0808">Transferase</keyword>
<accession>E6JYL8</accession>
<gene>
    <name evidence="7 9" type="primary">lgt</name>
    <name evidence="9" type="ORF">HMPREF0620_0850</name>
</gene>
<feature type="transmembrane region" description="Helical" evidence="7">
    <location>
        <begin position="65"/>
        <end position="87"/>
    </location>
</feature>
<evidence type="ECO:0000256" key="2">
    <source>
        <dbReference type="ARBA" id="ARBA00022475"/>
    </source>
</evidence>
<dbReference type="Pfam" id="PF01790">
    <property type="entry name" value="LGT"/>
    <property type="match status" value="1"/>
</dbReference>
<comment type="similarity">
    <text evidence="1 7">Belongs to the Lgt family.</text>
</comment>
<keyword evidence="2 7" id="KW-1003">Cell membrane</keyword>
<keyword evidence="9" id="KW-0449">Lipoprotein</keyword>
<dbReference type="KEGG" id="pdo:PSDT_0783"/>
<dbReference type="HOGENOM" id="CLU_013386_2_0_11"/>
<feature type="transmembrane region" description="Helical" evidence="7">
    <location>
        <begin position="229"/>
        <end position="246"/>
    </location>
</feature>
<dbReference type="GO" id="GO:0008961">
    <property type="term" value="F:phosphatidylglycerol-prolipoprotein diacylglyceryl transferase activity"/>
    <property type="evidence" value="ECO:0007669"/>
    <property type="project" value="UniProtKB-UniRule"/>
</dbReference>
<dbReference type="InterPro" id="IPR001640">
    <property type="entry name" value="Lgt"/>
</dbReference>
<comment type="catalytic activity">
    <reaction evidence="7">
        <text>L-cysteinyl-[prolipoprotein] + a 1,2-diacyl-sn-glycero-3-phospho-(1'-sn-glycerol) = an S-1,2-diacyl-sn-glyceryl-L-cysteinyl-[prolipoprotein] + sn-glycerol 1-phosphate + H(+)</text>
        <dbReference type="Rhea" id="RHEA:56712"/>
        <dbReference type="Rhea" id="RHEA-COMP:14679"/>
        <dbReference type="Rhea" id="RHEA-COMP:14680"/>
        <dbReference type="ChEBI" id="CHEBI:15378"/>
        <dbReference type="ChEBI" id="CHEBI:29950"/>
        <dbReference type="ChEBI" id="CHEBI:57685"/>
        <dbReference type="ChEBI" id="CHEBI:64716"/>
        <dbReference type="ChEBI" id="CHEBI:140658"/>
        <dbReference type="EC" id="2.5.1.145"/>
    </reaction>
</comment>
<evidence type="ECO:0000256" key="1">
    <source>
        <dbReference type="ARBA" id="ARBA00007150"/>
    </source>
</evidence>
<feature type="region of interest" description="Disordered" evidence="8">
    <location>
        <begin position="353"/>
        <end position="376"/>
    </location>
</feature>
<comment type="subcellular location">
    <subcellularLocation>
        <location evidence="7">Cell membrane</location>
        <topology evidence="7">Multi-pass membrane protein</topology>
    </subcellularLocation>
</comment>
<dbReference type="EMBL" id="AEON01000001">
    <property type="protein sequence ID" value="EFT83845.1"/>
    <property type="molecule type" value="Genomic_DNA"/>
</dbReference>
<reference evidence="9 10" key="1">
    <citation type="submission" date="2010-12" db="EMBL/GenBank/DDBJ databases">
        <authorList>
            <person name="Muzny D."/>
            <person name="Qin X."/>
            <person name="Buhay C."/>
            <person name="Dugan-Rocha S."/>
            <person name="Ding Y."/>
            <person name="Chen G."/>
            <person name="Hawes A."/>
            <person name="Holder M."/>
            <person name="Jhangiani S."/>
            <person name="Johnson A."/>
            <person name="Khan Z."/>
            <person name="Li Z."/>
            <person name="Liu W."/>
            <person name="Liu X."/>
            <person name="Perez L."/>
            <person name="Shen H."/>
            <person name="Wang Q."/>
            <person name="Watt J."/>
            <person name="Xi L."/>
            <person name="Xin Y."/>
            <person name="Zhou J."/>
            <person name="Deng J."/>
            <person name="Jiang H."/>
            <person name="Liu Y."/>
            <person name="Qu J."/>
            <person name="Song X.-Z."/>
            <person name="Zhang L."/>
            <person name="Villasana D."/>
            <person name="Johnson A."/>
            <person name="Liu J."/>
            <person name="Liyanage D."/>
            <person name="Lorensuhewa L."/>
            <person name="Robinson T."/>
            <person name="Song A."/>
            <person name="Song B.-B."/>
            <person name="Dinh H."/>
            <person name="Thornton R."/>
            <person name="Coyle M."/>
            <person name="Francisco L."/>
            <person name="Jackson L."/>
            <person name="Javaid M."/>
            <person name="Korchina V."/>
            <person name="Kovar C."/>
            <person name="Mata R."/>
            <person name="Mathew T."/>
            <person name="Ngo R."/>
            <person name="Nguyen L."/>
            <person name="Nguyen N."/>
            <person name="Okwuonu G."/>
            <person name="Ongeri F."/>
            <person name="Pham C."/>
            <person name="Simmons D."/>
            <person name="Wilczek-Boney K."/>
            <person name="Hale W."/>
            <person name="Jakkamsetti A."/>
            <person name="Pham P."/>
            <person name="Ruth R."/>
            <person name="San Lucas F."/>
            <person name="Warren J."/>
            <person name="Zhang J."/>
            <person name="Zhao Z."/>
            <person name="Zhou C."/>
            <person name="Zhu D."/>
            <person name="Lee S."/>
            <person name="Bess C."/>
            <person name="Blankenburg K."/>
            <person name="Forbes L."/>
            <person name="Fu Q."/>
            <person name="Gubbala S."/>
            <person name="Hirani K."/>
            <person name="Jayaseelan J.C."/>
            <person name="Lara F."/>
            <person name="Munidasa M."/>
            <person name="Palculict T."/>
            <person name="Patil S."/>
            <person name="Pu L.-L."/>
            <person name="Saada N."/>
            <person name="Tang L."/>
            <person name="Weissenberger G."/>
            <person name="Zhu Y."/>
            <person name="Hemphill L."/>
            <person name="Shang Y."/>
            <person name="Youmans B."/>
            <person name="Ayvaz T."/>
            <person name="Ross M."/>
            <person name="Santibanez J."/>
            <person name="Aqrawi P."/>
            <person name="Gross S."/>
            <person name="Joshi V."/>
            <person name="Fowler G."/>
            <person name="Nazareth L."/>
            <person name="Reid J."/>
            <person name="Worley K."/>
            <person name="Petrosino J."/>
            <person name="Highlander S."/>
            <person name="Gibbs R."/>
        </authorList>
    </citation>
    <scope>NUCLEOTIDE SEQUENCE [LARGE SCALE GENOMIC DNA]</scope>
    <source>
        <strain evidence="9 10">DSM 10105</strain>
    </source>
</reference>
<evidence type="ECO:0000256" key="5">
    <source>
        <dbReference type="ARBA" id="ARBA00022989"/>
    </source>
</evidence>
<dbReference type="EC" id="2.5.1.145" evidence="7"/>
<dbReference type="PANTHER" id="PTHR30589:SF0">
    <property type="entry name" value="PHOSPHATIDYLGLYCEROL--PROLIPOPROTEIN DIACYLGLYCERYL TRANSFERASE"/>
    <property type="match status" value="1"/>
</dbReference>
<keyword evidence="5 7" id="KW-1133">Transmembrane helix</keyword>
<dbReference type="RefSeq" id="WP_006289240.1">
    <property type="nucleotide sequence ID" value="NZ_AP012333.1"/>
</dbReference>
<keyword evidence="9" id="KW-0328">Glycosyltransferase</keyword>
<comment type="pathway">
    <text evidence="7">Protein modification; lipoprotein biosynthesis (diacylglyceryl transfer).</text>
</comment>
<protein>
    <recommendedName>
        <fullName evidence="7">Phosphatidylglycerol--prolipoprotein diacylglyceryl transferase</fullName>
        <ecNumber evidence="7">2.5.1.145</ecNumber>
    </recommendedName>
</protein>
<keyword evidence="4 7" id="KW-0812">Transmembrane</keyword>
<evidence type="ECO:0000256" key="3">
    <source>
        <dbReference type="ARBA" id="ARBA00022679"/>
    </source>
</evidence>
<evidence type="ECO:0000313" key="9">
    <source>
        <dbReference type="EMBL" id="EFT83845.1"/>
    </source>
</evidence>
<dbReference type="PROSITE" id="PS01311">
    <property type="entry name" value="LGT"/>
    <property type="match status" value="1"/>
</dbReference>
<feature type="transmembrane region" description="Helical" evidence="7">
    <location>
        <begin position="205"/>
        <end position="222"/>
    </location>
</feature>
<feature type="binding site" evidence="7">
    <location>
        <position position="154"/>
    </location>
    <ligand>
        <name>a 1,2-diacyl-sn-glycero-3-phospho-(1'-sn-glycerol)</name>
        <dbReference type="ChEBI" id="CHEBI:64716"/>
    </ligand>
</feature>
<dbReference type="PANTHER" id="PTHR30589">
    <property type="entry name" value="PROLIPOPROTEIN DIACYLGLYCERYL TRANSFERASE"/>
    <property type="match status" value="1"/>
</dbReference>
<comment type="function">
    <text evidence="7">Catalyzes the transfer of the diacylglyceryl group from phosphatidylglycerol to the sulfhydryl group of the N-terminal cysteine of a prolipoprotein, the first step in the formation of mature lipoproteins.</text>
</comment>
<feature type="compositionally biased region" description="Basic and acidic residues" evidence="8">
    <location>
        <begin position="353"/>
        <end position="367"/>
    </location>
</feature>
<dbReference type="HAMAP" id="MF_01147">
    <property type="entry name" value="Lgt"/>
    <property type="match status" value="1"/>
</dbReference>
<dbReference type="UniPathway" id="UPA00664"/>
<dbReference type="eggNOG" id="COG0682">
    <property type="taxonomic scope" value="Bacteria"/>
</dbReference>